<proteinExistence type="predicted"/>
<dbReference type="Proteomes" id="UP000761264">
    <property type="component" value="Unassembled WGS sequence"/>
</dbReference>
<evidence type="ECO:0000313" key="1">
    <source>
        <dbReference type="EMBL" id="NIA66976.1"/>
    </source>
</evidence>
<evidence type="ECO:0000313" key="2">
    <source>
        <dbReference type="Proteomes" id="UP000761264"/>
    </source>
</evidence>
<dbReference type="RefSeq" id="WP_167220281.1">
    <property type="nucleotide sequence ID" value="NZ_JAAQPH010000001.1"/>
</dbReference>
<organism evidence="1 2">
    <name type="scientific">Pelagibius litoralis</name>
    <dbReference type="NCBI Taxonomy" id="374515"/>
    <lineage>
        <taxon>Bacteria</taxon>
        <taxon>Pseudomonadati</taxon>
        <taxon>Pseudomonadota</taxon>
        <taxon>Alphaproteobacteria</taxon>
        <taxon>Rhodospirillales</taxon>
        <taxon>Rhodovibrionaceae</taxon>
        <taxon>Pelagibius</taxon>
    </lineage>
</organism>
<comment type="caution">
    <text evidence="1">The sequence shown here is derived from an EMBL/GenBank/DDBJ whole genome shotgun (WGS) entry which is preliminary data.</text>
</comment>
<name>A0A967C1E6_9PROT</name>
<gene>
    <name evidence="1" type="ORF">HBA54_00040</name>
</gene>
<accession>A0A967C1E6</accession>
<reference evidence="1" key="1">
    <citation type="submission" date="2020-03" db="EMBL/GenBank/DDBJ databases">
        <title>Genome of Pelagibius litoralis DSM 21314T.</title>
        <authorList>
            <person name="Wang G."/>
        </authorList>
    </citation>
    <scope>NUCLEOTIDE SEQUENCE</scope>
    <source>
        <strain evidence="1">DSM 21314</strain>
    </source>
</reference>
<sequence length="224" mass="23586">MPTLLNPSRLLPPAPFPIVESVTPTQFSSNANSFNVNLPEIVNAGNLLWLHLTVLNTGTISGPLGWSNLRTPSSINIFSGKVADGTEGGTSVTVNKTGTADTAVAQVIQVSNWSGNLSDVESVAGSTLFNTSSFNPPNLVPTWGAANTLWIAAYWAQFQVTSITSYPSDTINQNYQNDGSGGGRCEIASATRALNASSWDPGAFVVSGLQNFAAAYTFAIRPFI</sequence>
<keyword evidence="2" id="KW-1185">Reference proteome</keyword>
<protein>
    <submittedName>
        <fullName evidence="1">Uncharacterized protein</fullName>
    </submittedName>
</protein>
<dbReference type="AlphaFoldDB" id="A0A967C1E6"/>
<dbReference type="EMBL" id="JAAQPH010000001">
    <property type="protein sequence ID" value="NIA66976.1"/>
    <property type="molecule type" value="Genomic_DNA"/>
</dbReference>